<accession>A0A9D2U2M9</accession>
<comment type="caution">
    <text evidence="1">The sequence shown here is derived from an EMBL/GenBank/DDBJ whole genome shotgun (WGS) entry which is preliminary data.</text>
</comment>
<dbReference type="SUPFAM" id="SSF52540">
    <property type="entry name" value="P-loop containing nucleoside triphosphate hydrolases"/>
    <property type="match status" value="1"/>
</dbReference>
<name>A0A9D2U2M9_9FIRM</name>
<keyword evidence="1" id="KW-0808">Transferase</keyword>
<dbReference type="AlphaFoldDB" id="A0A9D2U2M9"/>
<keyword evidence="1" id="KW-0418">Kinase</keyword>
<dbReference type="EMBL" id="DWUX01000040">
    <property type="protein sequence ID" value="HJD38821.1"/>
    <property type="molecule type" value="Genomic_DNA"/>
</dbReference>
<dbReference type="Proteomes" id="UP000823850">
    <property type="component" value="Unassembled WGS sequence"/>
</dbReference>
<proteinExistence type="predicted"/>
<dbReference type="CDD" id="cd02019">
    <property type="entry name" value="NK"/>
    <property type="match status" value="1"/>
</dbReference>
<dbReference type="InterPro" id="IPR027417">
    <property type="entry name" value="P-loop_NTPase"/>
</dbReference>
<dbReference type="Gene3D" id="3.40.50.300">
    <property type="entry name" value="P-loop containing nucleotide triphosphate hydrolases"/>
    <property type="match status" value="1"/>
</dbReference>
<gene>
    <name evidence="1" type="ORF">H9913_02220</name>
</gene>
<evidence type="ECO:0000313" key="1">
    <source>
        <dbReference type="EMBL" id="HJD38821.1"/>
    </source>
</evidence>
<sequence length="165" mass="19524">MRKLIILRGNSGSGKSTIAKKLQNRLGQNTMLISQDEIRRNMLNVNDGEDTPALPLMKELLIYGSRHSEFVILEGIMNREWYKPLFELAVQLYGTEVYAYYFDLTFEETLKRHLTRSKCHEFGEEEMRRWWREKDFSDVLNETRITSEKNMESIVMDICSTIFNK</sequence>
<dbReference type="Pfam" id="PF13671">
    <property type="entry name" value="AAA_33"/>
    <property type="match status" value="1"/>
</dbReference>
<reference evidence="1" key="1">
    <citation type="journal article" date="2021" name="PeerJ">
        <title>Extensive microbial diversity within the chicken gut microbiome revealed by metagenomics and culture.</title>
        <authorList>
            <person name="Gilroy R."/>
            <person name="Ravi A."/>
            <person name="Getino M."/>
            <person name="Pursley I."/>
            <person name="Horton D.L."/>
            <person name="Alikhan N.F."/>
            <person name="Baker D."/>
            <person name="Gharbi K."/>
            <person name="Hall N."/>
            <person name="Watson M."/>
            <person name="Adriaenssens E.M."/>
            <person name="Foster-Nyarko E."/>
            <person name="Jarju S."/>
            <person name="Secka A."/>
            <person name="Antonio M."/>
            <person name="Oren A."/>
            <person name="Chaudhuri R.R."/>
            <person name="La Ragione R."/>
            <person name="Hildebrand F."/>
            <person name="Pallen M.J."/>
        </authorList>
    </citation>
    <scope>NUCLEOTIDE SEQUENCE</scope>
    <source>
        <strain evidence="1">ChiW19-6364</strain>
    </source>
</reference>
<dbReference type="NCBIfam" id="NF005253">
    <property type="entry name" value="PRK06762.1-4"/>
    <property type="match status" value="1"/>
</dbReference>
<organism evidence="1 2">
    <name type="scientific">Candidatus Blautia stercoripullorum</name>
    <dbReference type="NCBI Taxonomy" id="2838502"/>
    <lineage>
        <taxon>Bacteria</taxon>
        <taxon>Bacillati</taxon>
        <taxon>Bacillota</taxon>
        <taxon>Clostridia</taxon>
        <taxon>Lachnospirales</taxon>
        <taxon>Lachnospiraceae</taxon>
        <taxon>Blautia</taxon>
    </lineage>
</organism>
<evidence type="ECO:0000313" key="2">
    <source>
        <dbReference type="Proteomes" id="UP000823850"/>
    </source>
</evidence>
<reference evidence="1" key="2">
    <citation type="submission" date="2021-04" db="EMBL/GenBank/DDBJ databases">
        <authorList>
            <person name="Gilroy R."/>
        </authorList>
    </citation>
    <scope>NUCLEOTIDE SEQUENCE</scope>
    <source>
        <strain evidence="1">ChiW19-6364</strain>
    </source>
</reference>
<dbReference type="GO" id="GO:0016301">
    <property type="term" value="F:kinase activity"/>
    <property type="evidence" value="ECO:0007669"/>
    <property type="project" value="UniProtKB-KW"/>
</dbReference>
<protein>
    <submittedName>
        <fullName evidence="1">Kinase</fullName>
    </submittedName>
</protein>
<dbReference type="NCBIfam" id="NF005255">
    <property type="entry name" value="PRK06762.2-2"/>
    <property type="match status" value="1"/>
</dbReference>